<dbReference type="InterPro" id="IPR039353">
    <property type="entry name" value="TF_Adf1"/>
</dbReference>
<feature type="domain" description="MADF" evidence="2">
    <location>
        <begin position="20"/>
        <end position="115"/>
    </location>
</feature>
<feature type="compositionally biased region" description="Low complexity" evidence="1">
    <location>
        <begin position="145"/>
        <end position="155"/>
    </location>
</feature>
<organism evidence="3 4">
    <name type="scientific">Hypsibius exemplaris</name>
    <name type="common">Freshwater tardigrade</name>
    <dbReference type="NCBI Taxonomy" id="2072580"/>
    <lineage>
        <taxon>Eukaryota</taxon>
        <taxon>Metazoa</taxon>
        <taxon>Ecdysozoa</taxon>
        <taxon>Tardigrada</taxon>
        <taxon>Eutardigrada</taxon>
        <taxon>Parachela</taxon>
        <taxon>Hypsibioidea</taxon>
        <taxon>Hypsibiidae</taxon>
        <taxon>Hypsibius</taxon>
    </lineage>
</organism>
<dbReference type="InterPro" id="IPR006578">
    <property type="entry name" value="MADF-dom"/>
</dbReference>
<dbReference type="PROSITE" id="PS51029">
    <property type="entry name" value="MADF"/>
    <property type="match status" value="1"/>
</dbReference>
<evidence type="ECO:0000256" key="1">
    <source>
        <dbReference type="SAM" id="MobiDB-lite"/>
    </source>
</evidence>
<dbReference type="Proteomes" id="UP000192578">
    <property type="component" value="Unassembled WGS sequence"/>
</dbReference>
<dbReference type="AlphaFoldDB" id="A0A9X6NI10"/>
<evidence type="ECO:0000313" key="3">
    <source>
        <dbReference type="EMBL" id="OWA54280.1"/>
    </source>
</evidence>
<accession>A0A9X6NI10</accession>
<reference evidence="4" key="1">
    <citation type="submission" date="2017-01" db="EMBL/GenBank/DDBJ databases">
        <title>Comparative genomics of anhydrobiosis in the tardigrade Hypsibius dujardini.</title>
        <authorList>
            <person name="Yoshida Y."/>
            <person name="Koutsovoulos G."/>
            <person name="Laetsch D."/>
            <person name="Stevens L."/>
            <person name="Kumar S."/>
            <person name="Horikawa D."/>
            <person name="Ishino K."/>
            <person name="Komine S."/>
            <person name="Tomita M."/>
            <person name="Blaxter M."/>
            <person name="Arakawa K."/>
        </authorList>
    </citation>
    <scope>NUCLEOTIDE SEQUENCE [LARGE SCALE GENOMIC DNA]</scope>
    <source>
        <strain evidence="4">Z151</strain>
    </source>
</reference>
<evidence type="ECO:0000313" key="4">
    <source>
        <dbReference type="Proteomes" id="UP000192578"/>
    </source>
</evidence>
<dbReference type="PANTHER" id="PTHR12243">
    <property type="entry name" value="MADF DOMAIN TRANSCRIPTION FACTOR"/>
    <property type="match status" value="1"/>
</dbReference>
<comment type="caution">
    <text evidence="3">The sequence shown here is derived from an EMBL/GenBank/DDBJ whole genome shotgun (WGS) entry which is preliminary data.</text>
</comment>
<dbReference type="PANTHER" id="PTHR12243:SF67">
    <property type="entry name" value="COREPRESSOR OF PANGOLIN, ISOFORM A-RELATED"/>
    <property type="match status" value="1"/>
</dbReference>
<protein>
    <recommendedName>
        <fullName evidence="2">MADF domain-containing protein</fullName>
    </recommendedName>
</protein>
<dbReference type="OrthoDB" id="8118596at2759"/>
<dbReference type="SMART" id="SM00595">
    <property type="entry name" value="MADF"/>
    <property type="match status" value="1"/>
</dbReference>
<name>A0A9X6NI10_HYPEX</name>
<keyword evidence="4" id="KW-1185">Reference proteome</keyword>
<dbReference type="EMBL" id="MTYJ01000388">
    <property type="protein sequence ID" value="OWA54280.1"/>
    <property type="molecule type" value="Genomic_DNA"/>
</dbReference>
<gene>
    <name evidence="3" type="ORF">BV898_18688</name>
</gene>
<proteinExistence type="predicted"/>
<dbReference type="Pfam" id="PF10545">
    <property type="entry name" value="MADF_DNA_bdg"/>
    <property type="match status" value="1"/>
</dbReference>
<sequence>MVGRRGAPKEKTEDEKFTEFLIDEVRTRPLLWNSRLEGFSKGGQQRDDLWDEIRVNLEGQGIIRKLEEIEKKWNYLKHEFGRRLKLMKSPSGSAAERKRSWLWFEQLQFLRDEMEPRCTVSNLDEAQAENDDESGGDQATGNPDSPTTSTSSPSTQLITAAPKKTGAQQYASNRKRKLEGGEAAGMDNLIVKVAESLCQPREKASTNSAFANYVSSALDDLSLPKRLDARAEIMATLNRLQSADVTITTAEEYDNRFVDMES</sequence>
<feature type="region of interest" description="Disordered" evidence="1">
    <location>
        <begin position="127"/>
        <end position="179"/>
    </location>
</feature>
<evidence type="ECO:0000259" key="2">
    <source>
        <dbReference type="PROSITE" id="PS51029"/>
    </source>
</evidence>